<dbReference type="AlphaFoldDB" id="A0A917PA69"/>
<keyword evidence="1" id="KW-0732">Signal</keyword>
<feature type="chain" id="PRO_5036918503" description="Exo-alpha-sialidase" evidence="1">
    <location>
        <begin position="39"/>
        <end position="398"/>
    </location>
</feature>
<dbReference type="Gene3D" id="2.120.10.10">
    <property type="match status" value="1"/>
</dbReference>
<dbReference type="SUPFAM" id="SSF50939">
    <property type="entry name" value="Sialidases"/>
    <property type="match status" value="1"/>
</dbReference>
<reference evidence="2" key="1">
    <citation type="journal article" date="2014" name="Int. J. Syst. Evol. Microbiol.">
        <title>Complete genome sequence of Corynebacterium casei LMG S-19264T (=DSM 44701T), isolated from a smear-ripened cheese.</title>
        <authorList>
            <consortium name="US DOE Joint Genome Institute (JGI-PGF)"/>
            <person name="Walter F."/>
            <person name="Albersmeier A."/>
            <person name="Kalinowski J."/>
            <person name="Ruckert C."/>
        </authorList>
    </citation>
    <scope>NUCLEOTIDE SEQUENCE</scope>
    <source>
        <strain evidence="2">JCM 3086</strain>
    </source>
</reference>
<evidence type="ECO:0008006" key="4">
    <source>
        <dbReference type="Google" id="ProtNLM"/>
    </source>
</evidence>
<dbReference type="PANTHER" id="PTHR38792">
    <property type="entry name" value="BNR/ASP-BOX REPEAT DOMAIN PROTEIN (AFU_ORTHOLOGUE AFUA_7G06430)-RELATED"/>
    <property type="match status" value="1"/>
</dbReference>
<gene>
    <name evidence="2" type="ORF">GCM10010121_093910</name>
</gene>
<proteinExistence type="predicted"/>
<evidence type="ECO:0000256" key="1">
    <source>
        <dbReference type="SAM" id="SignalP"/>
    </source>
</evidence>
<name>A0A917PA69_9ACTN</name>
<protein>
    <recommendedName>
        <fullName evidence="4">Exo-alpha-sialidase</fullName>
    </recommendedName>
</protein>
<comment type="caution">
    <text evidence="2">The sequence shown here is derived from an EMBL/GenBank/DDBJ whole genome shotgun (WGS) entry which is preliminary data.</text>
</comment>
<reference evidence="2" key="2">
    <citation type="submission" date="2020-09" db="EMBL/GenBank/DDBJ databases">
        <authorList>
            <person name="Sun Q."/>
            <person name="Ohkuma M."/>
        </authorList>
    </citation>
    <scope>NUCLEOTIDE SEQUENCE</scope>
    <source>
        <strain evidence="2">JCM 3086</strain>
    </source>
</reference>
<sequence length="398" mass="41880">MSAAPPTRVSRPRLAVLVSVLVALLTALLTTQTGTADAATGTALRNDTGLYPRAIRLAHNGSANGRILSSVVTFSGNNGLGAIYESTDSGTSFHQVGAVSDPEAAGGQGLCCSTLFELPQQVGNLPAGTLLWSASVGQDEANRRMALRVFKSNDVGRTWSYLSTIVTAGSTGGLWEPEFSVDASGQLVAHYSDETDSAHSQKLMAARSSNGLTWTGHHATVISSLATDRPGMAVVRKLGNGTYFMSYEICSASGQYQCVVHYRTSPDGWNWNSGPSLGYRPETADGKYFKHAPTVAWAPQAGNPLGRLFLIGQVLYNKDGSVAAGSGRTVWVNSTGGRGTWREIAAPVTVQSTVVDYCPNYSSALLPSTDGNSLLEIATDWSGSICKPYFATSPVPSS</sequence>
<evidence type="ECO:0000313" key="2">
    <source>
        <dbReference type="EMBL" id="GGJ68366.1"/>
    </source>
</evidence>
<keyword evidence="3" id="KW-1185">Reference proteome</keyword>
<dbReference type="PANTHER" id="PTHR38792:SF3">
    <property type="entry name" value="BNR_ASP-BOX REPEAT DOMAIN PROTEIN (AFU_ORTHOLOGUE AFUA_7G06430)-RELATED"/>
    <property type="match status" value="1"/>
</dbReference>
<accession>A0A917PA69</accession>
<dbReference type="Proteomes" id="UP000657574">
    <property type="component" value="Unassembled WGS sequence"/>
</dbReference>
<evidence type="ECO:0000313" key="3">
    <source>
        <dbReference type="Proteomes" id="UP000657574"/>
    </source>
</evidence>
<feature type="signal peptide" evidence="1">
    <location>
        <begin position="1"/>
        <end position="38"/>
    </location>
</feature>
<dbReference type="InterPro" id="IPR036278">
    <property type="entry name" value="Sialidase_sf"/>
</dbReference>
<dbReference type="EMBL" id="BMQA01000104">
    <property type="protein sequence ID" value="GGJ68366.1"/>
    <property type="molecule type" value="Genomic_DNA"/>
</dbReference>
<organism evidence="2 3">
    <name type="scientific">Streptomyces brasiliensis</name>
    <dbReference type="NCBI Taxonomy" id="1954"/>
    <lineage>
        <taxon>Bacteria</taxon>
        <taxon>Bacillati</taxon>
        <taxon>Actinomycetota</taxon>
        <taxon>Actinomycetes</taxon>
        <taxon>Kitasatosporales</taxon>
        <taxon>Streptomycetaceae</taxon>
        <taxon>Streptomyces</taxon>
    </lineage>
</organism>